<comment type="caution">
    <text evidence="2">The sequence shown here is derived from an EMBL/GenBank/DDBJ whole genome shotgun (WGS) entry which is preliminary data.</text>
</comment>
<feature type="transmembrane region" description="Helical" evidence="1">
    <location>
        <begin position="17"/>
        <end position="36"/>
    </location>
</feature>
<keyword evidence="3" id="KW-1185">Reference proteome</keyword>
<evidence type="ECO:0000313" key="2">
    <source>
        <dbReference type="EMBL" id="KTD83367.1"/>
    </source>
</evidence>
<gene>
    <name evidence="2" type="ORF">UQ64_02880</name>
</gene>
<accession>A0A0W1APU5</accession>
<protein>
    <submittedName>
        <fullName evidence="2">Uncharacterized protein</fullName>
    </submittedName>
</protein>
<dbReference type="Proteomes" id="UP000054709">
    <property type="component" value="Unassembled WGS sequence"/>
</dbReference>
<dbReference type="AlphaFoldDB" id="A0A0W1APU5"/>
<organism evidence="2 3">
    <name type="scientific">Paenibacillus etheri</name>
    <dbReference type="NCBI Taxonomy" id="1306852"/>
    <lineage>
        <taxon>Bacteria</taxon>
        <taxon>Bacillati</taxon>
        <taxon>Bacillota</taxon>
        <taxon>Bacilli</taxon>
        <taxon>Bacillales</taxon>
        <taxon>Paenibacillaceae</taxon>
        <taxon>Paenibacillus</taxon>
    </lineage>
</organism>
<dbReference type="EMBL" id="LCZJ02000076">
    <property type="protein sequence ID" value="KTD83367.1"/>
    <property type="molecule type" value="Genomic_DNA"/>
</dbReference>
<feature type="transmembrane region" description="Helical" evidence="1">
    <location>
        <begin position="42"/>
        <end position="63"/>
    </location>
</feature>
<dbReference type="RefSeq" id="WP_060626871.1">
    <property type="nucleotide sequence ID" value="NZ_LCZJ02000076.1"/>
</dbReference>
<keyword evidence="1" id="KW-0812">Transmembrane</keyword>
<proteinExistence type="predicted"/>
<name>A0A0W1APU5_9BACL</name>
<dbReference type="OrthoDB" id="9775268at2"/>
<evidence type="ECO:0000256" key="1">
    <source>
        <dbReference type="SAM" id="Phobius"/>
    </source>
</evidence>
<sequence length="79" mass="8457">MGSGLVSFFAGRYVTKGLLSVAIGGLMIEGLLLMGISISNHFAIAFMLYILLSFAGGTGNACLGEQDFLELLYCWQGMR</sequence>
<reference evidence="2 3" key="1">
    <citation type="journal article" date="2015" name="Int. Biodeterior. Biodegradation">
        <title>Physiological and genetic screening methods for the isolation of methyl tert-butyl ether-degrading bacteria for bioremediation purposes.</title>
        <authorList>
            <person name="Guisado I.M."/>
            <person name="Purswani J."/>
            <person name="Gonzalez Lopez J."/>
            <person name="Pozo C."/>
        </authorList>
    </citation>
    <scope>NUCLEOTIDE SEQUENCE [LARGE SCALE GENOMIC DNA]</scope>
    <source>
        <strain evidence="2 3">SH7</strain>
    </source>
</reference>
<evidence type="ECO:0000313" key="3">
    <source>
        <dbReference type="Proteomes" id="UP000054709"/>
    </source>
</evidence>
<keyword evidence="1" id="KW-0472">Membrane</keyword>
<keyword evidence="1" id="KW-1133">Transmembrane helix</keyword>